<keyword evidence="12" id="KW-0808">Transferase</keyword>
<comment type="catalytic activity">
    <reaction evidence="23">
        <text>Preferential cleavage: (Ac)2-L-Lys-D-Ala-|-D-Ala. Also transpeptidation of peptidyl-alanyl moieties that are N-acyl substituents of D-alanine.</text>
        <dbReference type="EC" id="3.4.16.4"/>
    </reaction>
</comment>
<evidence type="ECO:0000256" key="28">
    <source>
        <dbReference type="SAM" id="Phobius"/>
    </source>
</evidence>
<feature type="compositionally biased region" description="Acidic residues" evidence="27">
    <location>
        <begin position="334"/>
        <end position="345"/>
    </location>
</feature>
<dbReference type="Pfam" id="PF17092">
    <property type="entry name" value="PCB_OB"/>
    <property type="match status" value="1"/>
</dbReference>
<gene>
    <name evidence="32" type="ORF">F7Q92_17320</name>
</gene>
<dbReference type="EC" id="2.4.99.28" evidence="24"/>
<evidence type="ECO:0000256" key="19">
    <source>
        <dbReference type="ARBA" id="ARBA00023136"/>
    </source>
</evidence>
<keyword evidence="10" id="KW-0645">Protease</keyword>
<dbReference type="UniPathway" id="UPA00219"/>
<dbReference type="InterPro" id="IPR001460">
    <property type="entry name" value="PCN-bd_Tpept"/>
</dbReference>
<dbReference type="NCBIfam" id="TIGR02074">
    <property type="entry name" value="PBP_1a_fam"/>
    <property type="match status" value="1"/>
</dbReference>
<keyword evidence="33" id="KW-1185">Reference proteome</keyword>
<protein>
    <recommendedName>
        <fullName evidence="6">Penicillin-binding protein 1A</fullName>
        <ecNumber evidence="24">2.4.99.28</ecNumber>
        <ecNumber evidence="5">3.4.16.4</ecNumber>
    </recommendedName>
</protein>
<evidence type="ECO:0000256" key="5">
    <source>
        <dbReference type="ARBA" id="ARBA00012448"/>
    </source>
</evidence>
<evidence type="ECO:0000259" key="30">
    <source>
        <dbReference type="Pfam" id="PF00912"/>
    </source>
</evidence>
<keyword evidence="22" id="KW-0961">Cell wall biogenesis/degradation</keyword>
<keyword evidence="19 28" id="KW-0472">Membrane</keyword>
<evidence type="ECO:0000256" key="17">
    <source>
        <dbReference type="ARBA" id="ARBA00022984"/>
    </source>
</evidence>
<dbReference type="GO" id="GO:0006508">
    <property type="term" value="P:proteolysis"/>
    <property type="evidence" value="ECO:0007669"/>
    <property type="project" value="UniProtKB-KW"/>
</dbReference>
<dbReference type="GO" id="GO:0046677">
    <property type="term" value="P:response to antibiotic"/>
    <property type="evidence" value="ECO:0007669"/>
    <property type="project" value="UniProtKB-KW"/>
</dbReference>
<comment type="similarity">
    <text evidence="4">In the N-terminal section; belongs to the glycosyltransferase 51 family.</text>
</comment>
<evidence type="ECO:0000256" key="20">
    <source>
        <dbReference type="ARBA" id="ARBA00023251"/>
    </source>
</evidence>
<evidence type="ECO:0000256" key="6">
    <source>
        <dbReference type="ARBA" id="ARBA00018638"/>
    </source>
</evidence>
<keyword evidence="11" id="KW-0328">Glycosyltransferase</keyword>
<feature type="region of interest" description="Disordered" evidence="27">
    <location>
        <begin position="326"/>
        <end position="345"/>
    </location>
</feature>
<dbReference type="GO" id="GO:0005886">
    <property type="term" value="C:plasma membrane"/>
    <property type="evidence" value="ECO:0007669"/>
    <property type="project" value="UniProtKB-SubCell"/>
</dbReference>
<evidence type="ECO:0000256" key="23">
    <source>
        <dbReference type="ARBA" id="ARBA00034000"/>
    </source>
</evidence>
<dbReference type="GO" id="GO:0071555">
    <property type="term" value="P:cell wall organization"/>
    <property type="evidence" value="ECO:0007669"/>
    <property type="project" value="UniProtKB-KW"/>
</dbReference>
<keyword evidence="13 28" id="KW-0812">Transmembrane</keyword>
<keyword evidence="17" id="KW-0573">Peptidoglycan synthesis</keyword>
<name>A0A643F8D4_IDEDE</name>
<feature type="domain" description="Glycosyl transferase family 51" evidence="30">
    <location>
        <begin position="69"/>
        <end position="243"/>
    </location>
</feature>
<evidence type="ECO:0000256" key="18">
    <source>
        <dbReference type="ARBA" id="ARBA00022989"/>
    </source>
</evidence>
<dbReference type="FunFam" id="1.10.3810.10:FF:000003">
    <property type="entry name" value="Penicillin-binding protein 1a"/>
    <property type="match status" value="1"/>
</dbReference>
<dbReference type="GO" id="GO:0008360">
    <property type="term" value="P:regulation of cell shape"/>
    <property type="evidence" value="ECO:0007669"/>
    <property type="project" value="UniProtKB-KW"/>
</dbReference>
<dbReference type="AlphaFoldDB" id="A0A643F8D4"/>
<dbReference type="InterPro" id="IPR050396">
    <property type="entry name" value="Glycosyltr_51/Transpeptidase"/>
</dbReference>
<evidence type="ECO:0000256" key="3">
    <source>
        <dbReference type="ARBA" id="ARBA00007090"/>
    </source>
</evidence>
<evidence type="ECO:0000259" key="29">
    <source>
        <dbReference type="Pfam" id="PF00905"/>
    </source>
</evidence>
<dbReference type="Pfam" id="PF00912">
    <property type="entry name" value="Transgly"/>
    <property type="match status" value="1"/>
</dbReference>
<evidence type="ECO:0000256" key="15">
    <source>
        <dbReference type="ARBA" id="ARBA00022960"/>
    </source>
</evidence>
<comment type="pathway">
    <text evidence="2">Cell wall biogenesis; peptidoglycan biosynthesis.</text>
</comment>
<evidence type="ECO:0000256" key="4">
    <source>
        <dbReference type="ARBA" id="ARBA00007739"/>
    </source>
</evidence>
<dbReference type="Pfam" id="PF00905">
    <property type="entry name" value="Transpeptidase"/>
    <property type="match status" value="1"/>
</dbReference>
<organism evidence="32 33">
    <name type="scientific">Ideonella dechloratans</name>
    <dbReference type="NCBI Taxonomy" id="36863"/>
    <lineage>
        <taxon>Bacteria</taxon>
        <taxon>Pseudomonadati</taxon>
        <taxon>Pseudomonadota</taxon>
        <taxon>Betaproteobacteria</taxon>
        <taxon>Burkholderiales</taxon>
        <taxon>Sphaerotilaceae</taxon>
        <taxon>Ideonella</taxon>
    </lineage>
</organism>
<dbReference type="InterPro" id="IPR031376">
    <property type="entry name" value="PCB_OB"/>
</dbReference>
<keyword evidence="21" id="KW-0511">Multifunctional enzyme</keyword>
<comment type="subcellular location">
    <subcellularLocation>
        <location evidence="1">Cell inner membrane</location>
        <topology evidence="1">Single-pass type II membrane protein</topology>
    </subcellularLocation>
</comment>
<keyword evidence="7" id="KW-1003">Cell membrane</keyword>
<feature type="transmembrane region" description="Helical" evidence="28">
    <location>
        <begin position="20"/>
        <end position="44"/>
    </location>
</feature>
<keyword evidence="8" id="KW-0997">Cell inner membrane</keyword>
<dbReference type="InterPro" id="IPR036950">
    <property type="entry name" value="PBP_transglycosylase"/>
</dbReference>
<dbReference type="EMBL" id="VZPB01000053">
    <property type="protein sequence ID" value="KAB0576814.1"/>
    <property type="molecule type" value="Genomic_DNA"/>
</dbReference>
<evidence type="ECO:0000256" key="21">
    <source>
        <dbReference type="ARBA" id="ARBA00023268"/>
    </source>
</evidence>
<evidence type="ECO:0000256" key="12">
    <source>
        <dbReference type="ARBA" id="ARBA00022679"/>
    </source>
</evidence>
<evidence type="ECO:0000256" key="7">
    <source>
        <dbReference type="ARBA" id="ARBA00022475"/>
    </source>
</evidence>
<keyword evidence="15" id="KW-0133">Cell shape</keyword>
<dbReference type="RefSeq" id="WP_151125347.1">
    <property type="nucleotide sequence ID" value="NZ_CP088081.1"/>
</dbReference>
<dbReference type="GO" id="GO:0030288">
    <property type="term" value="C:outer membrane-bounded periplasmic space"/>
    <property type="evidence" value="ECO:0007669"/>
    <property type="project" value="TreeGrafter"/>
</dbReference>
<evidence type="ECO:0000256" key="14">
    <source>
        <dbReference type="ARBA" id="ARBA00022801"/>
    </source>
</evidence>
<evidence type="ECO:0000256" key="16">
    <source>
        <dbReference type="ARBA" id="ARBA00022968"/>
    </source>
</evidence>
<feature type="domain" description="Penicillin-binding protein OB-like" evidence="31">
    <location>
        <begin position="329"/>
        <end position="433"/>
    </location>
</feature>
<evidence type="ECO:0000313" key="33">
    <source>
        <dbReference type="Proteomes" id="UP000430120"/>
    </source>
</evidence>
<evidence type="ECO:0000256" key="22">
    <source>
        <dbReference type="ARBA" id="ARBA00023316"/>
    </source>
</evidence>
<evidence type="ECO:0000256" key="8">
    <source>
        <dbReference type="ARBA" id="ARBA00022519"/>
    </source>
</evidence>
<keyword evidence="16" id="KW-0735">Signal-anchor</keyword>
<evidence type="ECO:0000256" key="13">
    <source>
        <dbReference type="ARBA" id="ARBA00022692"/>
    </source>
</evidence>
<comment type="caution">
    <text evidence="32">The sequence shown here is derived from an EMBL/GenBank/DDBJ whole genome shotgun (WGS) entry which is preliminary data.</text>
</comment>
<sequence>MRKPDVSALLGLMHRRPWLFAGVSLGGLVLAGMLLLGIWAALLYPMLPDLDKVTDYQPRQPLQVFTRDGVEIAQFGSERRVFLPIERIPKMMQDALIAVEDARFREHGGVDPIGIVRAFVANITPGGMRQGASTITQQVARNFFLSSKRTLDRKIREAMLAVKIEHQLDKDQILELYMNQIYLGHRAYGFGAAAQVYFGKPLDQLSIAEDAMLAGLPQNPGYANPITNFDRAVARQHVVLGRMLATGVITQAQYDEAKAQKLVIRSENQVAVHAEHVAEMARQIVYQRFGEQAYSEGYKVTTSLIAADQQAAWAALRRGVLDHERRQAWRGPEDQEDLGDDTGDDEDQAAQILKDQRDDEDLRVALVLQASPSKVEAVLATGEKVTLEGEGLRWARSGLSPKAPDNLALRRGSVIRVMKADKGGWTIAQWPQAQSAFVSLDPGTGRVRALVGGFDFTRQQFNHATQAWRQPGSSFKPFLYSAAMEHGVQPATVVNDAPWPVGPDGWNPQNDNGQYDGPISLRRALAKSKNLVSIRLVQYIGVDTARQWTGRFGFDVNRQPDNLTLALGAGSTTPMQLATAYAALANGGYKVDPVVIERITDAQGKVVFQAPPPVPLTEAQRIIPARNAFVIDSLLNEVTRSGTAARAQATLKRPDIYGKTGTTNDAVDAWFAGFQPSVVAVVWMGYDDPRSLGSHESGGGASLPIWLGYMSQVLRNVPVHTIDPPEGVQEVNGEWYYNEYAEGGYVTQIGVDDAAGAASGASAAEGASAPQEAALPPVAPAASHP</sequence>
<evidence type="ECO:0000256" key="11">
    <source>
        <dbReference type="ARBA" id="ARBA00022676"/>
    </source>
</evidence>
<dbReference type="Gene3D" id="3.40.710.10">
    <property type="entry name" value="DD-peptidase/beta-lactamase superfamily"/>
    <property type="match status" value="2"/>
</dbReference>
<dbReference type="Proteomes" id="UP000430120">
    <property type="component" value="Unassembled WGS sequence"/>
</dbReference>
<comment type="catalytic activity">
    <reaction evidence="25">
        <text>[GlcNAc-(1-&gt;4)-Mur2Ac(oyl-L-Ala-gamma-D-Glu-L-Lys-D-Ala-D-Ala)](n)-di-trans,octa-cis-undecaprenyl diphosphate + beta-D-GlcNAc-(1-&gt;4)-Mur2Ac(oyl-L-Ala-gamma-D-Glu-L-Lys-D-Ala-D-Ala)-di-trans,octa-cis-undecaprenyl diphosphate = [GlcNAc-(1-&gt;4)-Mur2Ac(oyl-L-Ala-gamma-D-Glu-L-Lys-D-Ala-D-Ala)](n+1)-di-trans,octa-cis-undecaprenyl diphosphate + di-trans,octa-cis-undecaprenyl diphosphate + H(+)</text>
        <dbReference type="Rhea" id="RHEA:23708"/>
        <dbReference type="Rhea" id="RHEA-COMP:9602"/>
        <dbReference type="Rhea" id="RHEA-COMP:9603"/>
        <dbReference type="ChEBI" id="CHEBI:15378"/>
        <dbReference type="ChEBI" id="CHEBI:58405"/>
        <dbReference type="ChEBI" id="CHEBI:60033"/>
        <dbReference type="ChEBI" id="CHEBI:78435"/>
        <dbReference type="EC" id="2.4.99.28"/>
    </reaction>
</comment>
<feature type="domain" description="Penicillin-binding protein transpeptidase" evidence="29">
    <location>
        <begin position="436"/>
        <end position="684"/>
    </location>
</feature>
<dbReference type="OrthoDB" id="8865355at2"/>
<proteinExistence type="inferred from homology"/>
<evidence type="ECO:0000256" key="1">
    <source>
        <dbReference type="ARBA" id="ARBA00004249"/>
    </source>
</evidence>
<keyword evidence="20" id="KW-0046">Antibiotic resistance</keyword>
<evidence type="ECO:0000259" key="31">
    <source>
        <dbReference type="Pfam" id="PF17092"/>
    </source>
</evidence>
<dbReference type="GO" id="GO:0008955">
    <property type="term" value="F:peptidoglycan glycosyltransferase activity"/>
    <property type="evidence" value="ECO:0007669"/>
    <property type="project" value="UniProtKB-EC"/>
</dbReference>
<comment type="pathway">
    <text evidence="26">Glycan biosynthesis.</text>
</comment>
<keyword evidence="14" id="KW-0378">Hydrolase</keyword>
<dbReference type="GO" id="GO:0008658">
    <property type="term" value="F:penicillin binding"/>
    <property type="evidence" value="ECO:0007669"/>
    <property type="project" value="InterPro"/>
</dbReference>
<keyword evidence="9" id="KW-0121">Carboxypeptidase</keyword>
<evidence type="ECO:0000256" key="24">
    <source>
        <dbReference type="ARBA" id="ARBA00044770"/>
    </source>
</evidence>
<evidence type="ECO:0000313" key="32">
    <source>
        <dbReference type="EMBL" id="KAB0576814.1"/>
    </source>
</evidence>
<evidence type="ECO:0000256" key="9">
    <source>
        <dbReference type="ARBA" id="ARBA00022645"/>
    </source>
</evidence>
<accession>A0A643F8D4</accession>
<dbReference type="Gene3D" id="1.10.3810.10">
    <property type="entry name" value="Biosynthetic peptidoglycan transglycosylase-like"/>
    <property type="match status" value="1"/>
</dbReference>
<feature type="compositionally biased region" description="Low complexity" evidence="27">
    <location>
        <begin position="757"/>
        <end position="774"/>
    </location>
</feature>
<keyword evidence="18 28" id="KW-1133">Transmembrane helix</keyword>
<dbReference type="PANTHER" id="PTHR32282:SF27">
    <property type="entry name" value="PENICILLIN-BINDING PROTEIN 1A"/>
    <property type="match status" value="1"/>
</dbReference>
<evidence type="ECO:0000256" key="25">
    <source>
        <dbReference type="ARBA" id="ARBA00049902"/>
    </source>
</evidence>
<evidence type="ECO:0000256" key="2">
    <source>
        <dbReference type="ARBA" id="ARBA00004752"/>
    </source>
</evidence>
<dbReference type="GO" id="GO:0009002">
    <property type="term" value="F:serine-type D-Ala-D-Ala carboxypeptidase activity"/>
    <property type="evidence" value="ECO:0007669"/>
    <property type="project" value="UniProtKB-EC"/>
</dbReference>
<evidence type="ECO:0000256" key="26">
    <source>
        <dbReference type="ARBA" id="ARBA00060592"/>
    </source>
</evidence>
<feature type="region of interest" description="Disordered" evidence="27">
    <location>
        <begin position="757"/>
        <end position="785"/>
    </location>
</feature>
<dbReference type="InterPro" id="IPR001264">
    <property type="entry name" value="Glyco_trans_51"/>
</dbReference>
<dbReference type="SUPFAM" id="SSF53955">
    <property type="entry name" value="Lysozyme-like"/>
    <property type="match status" value="1"/>
</dbReference>
<dbReference type="InterPro" id="IPR023346">
    <property type="entry name" value="Lysozyme-like_dom_sf"/>
</dbReference>
<dbReference type="PANTHER" id="PTHR32282">
    <property type="entry name" value="BINDING PROTEIN TRANSPEPTIDASE, PUTATIVE-RELATED"/>
    <property type="match status" value="1"/>
</dbReference>
<evidence type="ECO:0000256" key="10">
    <source>
        <dbReference type="ARBA" id="ARBA00022670"/>
    </source>
</evidence>
<comment type="similarity">
    <text evidence="3">In the C-terminal section; belongs to the transpeptidase family.</text>
</comment>
<dbReference type="EC" id="3.4.16.4" evidence="5"/>
<dbReference type="InterPro" id="IPR012338">
    <property type="entry name" value="Beta-lactam/transpept-like"/>
</dbReference>
<evidence type="ECO:0000256" key="27">
    <source>
        <dbReference type="SAM" id="MobiDB-lite"/>
    </source>
</evidence>
<reference evidence="32 33" key="1">
    <citation type="submission" date="2019-09" db="EMBL/GenBank/DDBJ databases">
        <title>Draft genome sequences of 48 bacterial type strains from the CCUG.</title>
        <authorList>
            <person name="Tunovic T."/>
            <person name="Pineiro-Iglesias B."/>
            <person name="Unosson C."/>
            <person name="Inganas E."/>
            <person name="Ohlen M."/>
            <person name="Cardew S."/>
            <person name="Jensie-Markopoulos S."/>
            <person name="Salva-Serra F."/>
            <person name="Jaen-Luchoro D."/>
            <person name="Karlsson R."/>
            <person name="Svensson-Stadler L."/>
            <person name="Chun J."/>
            <person name="Moore E."/>
        </authorList>
    </citation>
    <scope>NUCLEOTIDE SEQUENCE [LARGE SCALE GENOMIC DNA]</scope>
    <source>
        <strain evidence="32 33">CCUG 30977</strain>
    </source>
</reference>
<dbReference type="GO" id="GO:0009252">
    <property type="term" value="P:peptidoglycan biosynthetic process"/>
    <property type="evidence" value="ECO:0007669"/>
    <property type="project" value="UniProtKB-UniPathway"/>
</dbReference>
<dbReference type="SUPFAM" id="SSF56601">
    <property type="entry name" value="beta-lactamase/transpeptidase-like"/>
    <property type="match status" value="1"/>
</dbReference>